<dbReference type="SMART" id="SM00448">
    <property type="entry name" value="REC"/>
    <property type="match status" value="1"/>
</dbReference>
<dbReference type="eggNOG" id="COG0745">
    <property type="taxonomic scope" value="Bacteria"/>
</dbReference>
<feature type="modified residue" description="4-aspartylphosphate" evidence="6">
    <location>
        <position position="108"/>
    </location>
</feature>
<dbReference type="GO" id="GO:0005829">
    <property type="term" value="C:cytosol"/>
    <property type="evidence" value="ECO:0007669"/>
    <property type="project" value="TreeGrafter"/>
</dbReference>
<dbReference type="GO" id="GO:0032993">
    <property type="term" value="C:protein-DNA complex"/>
    <property type="evidence" value="ECO:0007669"/>
    <property type="project" value="TreeGrafter"/>
</dbReference>
<evidence type="ECO:0000256" key="2">
    <source>
        <dbReference type="ARBA" id="ARBA00023015"/>
    </source>
</evidence>
<dbReference type="Proteomes" id="UP000004893">
    <property type="component" value="Unassembled WGS sequence"/>
</dbReference>
<dbReference type="InterPro" id="IPR039420">
    <property type="entry name" value="WalR-like"/>
</dbReference>
<dbReference type="GO" id="GO:0000976">
    <property type="term" value="F:transcription cis-regulatory region binding"/>
    <property type="evidence" value="ECO:0007669"/>
    <property type="project" value="TreeGrafter"/>
</dbReference>
<name>C0C346_9FIRM</name>
<dbReference type="AlphaFoldDB" id="C0C346"/>
<dbReference type="PROSITE" id="PS51755">
    <property type="entry name" value="OMPR_PHOB"/>
    <property type="match status" value="1"/>
</dbReference>
<feature type="DNA-binding region" description="OmpR/PhoB-type" evidence="7">
    <location>
        <begin position="182"/>
        <end position="280"/>
    </location>
</feature>
<dbReference type="STRING" id="553973.CLOHYLEM_06506"/>
<sequence length="280" mass="32531">MYCAGAEVQILRPDVAFWNREEKLRFIEFSVFFTQGVQNIVEYFQDERFQRVGADMMYKILVVEDDMTIAGALERHLSKWDYEVRSVEDFKNVMNEFVEYDPQLVLLDIALPFFNGFHWCNEIRKVSKVPIIFISSANDNMNIVMAMNMGGDEFIEKPFDLNVVTAKVQALLRRTYSFQGALNVIEHKGVLLNLNDAAVIYREKKLELTKNEFKILQSLMEHAGQIVSRDDIIERLWESDEFIDDNTLTVNVARLRKRLETIGLGDMITTKKGIGYMVEV</sequence>
<dbReference type="InterPro" id="IPR001867">
    <property type="entry name" value="OmpR/PhoB-type_DNA-bd"/>
</dbReference>
<evidence type="ECO:0000313" key="11">
    <source>
        <dbReference type="Proteomes" id="UP000004893"/>
    </source>
</evidence>
<accession>C0C346</accession>
<dbReference type="Gene3D" id="1.10.10.10">
    <property type="entry name" value="Winged helix-like DNA-binding domain superfamily/Winged helix DNA-binding domain"/>
    <property type="match status" value="1"/>
</dbReference>
<dbReference type="GO" id="GO:0000156">
    <property type="term" value="F:phosphorelay response regulator activity"/>
    <property type="evidence" value="ECO:0007669"/>
    <property type="project" value="TreeGrafter"/>
</dbReference>
<keyword evidence="11" id="KW-1185">Reference proteome</keyword>
<protein>
    <recommendedName>
        <fullName evidence="1">Stage 0 sporulation protein A homolog</fullName>
    </recommendedName>
</protein>
<dbReference type="HOGENOM" id="CLU_000445_30_3_9"/>
<dbReference type="Pfam" id="PF00486">
    <property type="entry name" value="Trans_reg_C"/>
    <property type="match status" value="1"/>
</dbReference>
<feature type="domain" description="Response regulatory" evidence="8">
    <location>
        <begin position="59"/>
        <end position="172"/>
    </location>
</feature>
<dbReference type="PROSITE" id="PS50110">
    <property type="entry name" value="RESPONSE_REGULATORY"/>
    <property type="match status" value="1"/>
</dbReference>
<dbReference type="CDD" id="cd18159">
    <property type="entry name" value="REC_OmpR_NsrR-like"/>
    <property type="match status" value="1"/>
</dbReference>
<dbReference type="InterPro" id="IPR011006">
    <property type="entry name" value="CheY-like_superfamily"/>
</dbReference>
<evidence type="ECO:0000256" key="1">
    <source>
        <dbReference type="ARBA" id="ARBA00018672"/>
    </source>
</evidence>
<gene>
    <name evidence="10" type="ORF">CLOHYLEM_06506</name>
</gene>
<keyword evidence="2" id="KW-0805">Transcription regulation</keyword>
<feature type="domain" description="OmpR/PhoB-type" evidence="9">
    <location>
        <begin position="182"/>
        <end position="280"/>
    </location>
</feature>
<dbReference type="SMART" id="SM00862">
    <property type="entry name" value="Trans_reg_C"/>
    <property type="match status" value="1"/>
</dbReference>
<evidence type="ECO:0000256" key="6">
    <source>
        <dbReference type="PROSITE-ProRule" id="PRU00169"/>
    </source>
</evidence>
<reference evidence="10" key="2">
    <citation type="submission" date="2013-06" db="EMBL/GenBank/DDBJ databases">
        <title>Draft genome sequence of Clostridium hylemonae (DSM 15053).</title>
        <authorList>
            <person name="Sudarsanam P."/>
            <person name="Ley R."/>
            <person name="Guruge J."/>
            <person name="Turnbaugh P.J."/>
            <person name="Mahowald M."/>
            <person name="Liep D."/>
            <person name="Gordon J."/>
        </authorList>
    </citation>
    <scope>NUCLEOTIDE SEQUENCE</scope>
    <source>
        <strain evidence="10">DSM 15053</strain>
    </source>
</reference>
<dbReference type="InterPro" id="IPR001789">
    <property type="entry name" value="Sig_transdc_resp-reg_receiver"/>
</dbReference>
<comment type="caution">
    <text evidence="10">The sequence shown here is derived from an EMBL/GenBank/DDBJ whole genome shotgun (WGS) entry which is preliminary data.</text>
</comment>
<proteinExistence type="predicted"/>
<dbReference type="InterPro" id="IPR036388">
    <property type="entry name" value="WH-like_DNA-bd_sf"/>
</dbReference>
<dbReference type="PANTHER" id="PTHR48111">
    <property type="entry name" value="REGULATOR OF RPOS"/>
    <property type="match status" value="1"/>
</dbReference>
<dbReference type="Gene3D" id="3.40.50.2300">
    <property type="match status" value="1"/>
</dbReference>
<dbReference type="InterPro" id="IPR016032">
    <property type="entry name" value="Sig_transdc_resp-reg_C-effctor"/>
</dbReference>
<evidence type="ECO:0000259" key="9">
    <source>
        <dbReference type="PROSITE" id="PS51755"/>
    </source>
</evidence>
<comment type="function">
    <text evidence="5">May play the central regulatory role in sporulation. It may be an element of the effector pathway responsible for the activation of sporulation genes in response to nutritional stress. Spo0A may act in concert with spo0H (a sigma factor) to control the expression of some genes that are critical to the sporulation process.</text>
</comment>
<keyword evidence="3 7" id="KW-0238">DNA-binding</keyword>
<evidence type="ECO:0000256" key="4">
    <source>
        <dbReference type="ARBA" id="ARBA00023163"/>
    </source>
</evidence>
<dbReference type="SUPFAM" id="SSF46894">
    <property type="entry name" value="C-terminal effector domain of the bipartite response regulators"/>
    <property type="match status" value="1"/>
</dbReference>
<dbReference type="CDD" id="cd00383">
    <property type="entry name" value="trans_reg_C"/>
    <property type="match status" value="1"/>
</dbReference>
<evidence type="ECO:0000256" key="7">
    <source>
        <dbReference type="PROSITE-ProRule" id="PRU01091"/>
    </source>
</evidence>
<dbReference type="Pfam" id="PF00072">
    <property type="entry name" value="Response_reg"/>
    <property type="match status" value="1"/>
</dbReference>
<evidence type="ECO:0000256" key="3">
    <source>
        <dbReference type="ARBA" id="ARBA00023125"/>
    </source>
</evidence>
<evidence type="ECO:0000313" key="10">
    <source>
        <dbReference type="EMBL" id="EEG73396.1"/>
    </source>
</evidence>
<organism evidence="10 11">
    <name type="scientific">[Clostridium] hylemonae DSM 15053</name>
    <dbReference type="NCBI Taxonomy" id="553973"/>
    <lineage>
        <taxon>Bacteria</taxon>
        <taxon>Bacillati</taxon>
        <taxon>Bacillota</taxon>
        <taxon>Clostridia</taxon>
        <taxon>Lachnospirales</taxon>
        <taxon>Lachnospiraceae</taxon>
    </lineage>
</organism>
<keyword evidence="4" id="KW-0804">Transcription</keyword>
<keyword evidence="6" id="KW-0597">Phosphoprotein</keyword>
<dbReference type="GO" id="GO:0006355">
    <property type="term" value="P:regulation of DNA-templated transcription"/>
    <property type="evidence" value="ECO:0007669"/>
    <property type="project" value="InterPro"/>
</dbReference>
<evidence type="ECO:0000256" key="5">
    <source>
        <dbReference type="ARBA" id="ARBA00024867"/>
    </source>
</evidence>
<reference evidence="10" key="1">
    <citation type="submission" date="2009-02" db="EMBL/GenBank/DDBJ databases">
        <authorList>
            <person name="Fulton L."/>
            <person name="Clifton S."/>
            <person name="Fulton B."/>
            <person name="Xu J."/>
            <person name="Minx P."/>
            <person name="Pepin K.H."/>
            <person name="Johnson M."/>
            <person name="Bhonagiri V."/>
            <person name="Nash W.E."/>
            <person name="Mardis E.R."/>
            <person name="Wilson R.K."/>
        </authorList>
    </citation>
    <scope>NUCLEOTIDE SEQUENCE [LARGE SCALE GENOMIC DNA]</scope>
    <source>
        <strain evidence="10">DSM 15053</strain>
    </source>
</reference>
<dbReference type="SUPFAM" id="SSF52172">
    <property type="entry name" value="CheY-like"/>
    <property type="match status" value="1"/>
</dbReference>
<dbReference type="EMBL" id="ABYI02000027">
    <property type="protein sequence ID" value="EEG73396.1"/>
    <property type="molecule type" value="Genomic_DNA"/>
</dbReference>
<dbReference type="PANTHER" id="PTHR48111:SF43">
    <property type="entry name" value="STAGE 0 SPORULATION PROTEIN A HOMOLOG"/>
    <property type="match status" value="1"/>
</dbReference>
<evidence type="ECO:0000259" key="8">
    <source>
        <dbReference type="PROSITE" id="PS50110"/>
    </source>
</evidence>